<keyword evidence="11 13" id="KW-0030">Aminoacyl-tRNA synthetase</keyword>
<comment type="subcellular location">
    <subcellularLocation>
        <location evidence="1 13">Cytoplasm</location>
    </subcellularLocation>
</comment>
<dbReference type="InterPro" id="IPR004364">
    <property type="entry name" value="Aa-tRNA-synt_II"/>
</dbReference>
<dbReference type="KEGG" id="rmr:Rmar_0302"/>
<evidence type="ECO:0000313" key="16">
    <source>
        <dbReference type="EMBL" id="ACY47207.1"/>
    </source>
</evidence>
<dbReference type="STRING" id="518766.Rmar_0302"/>
<dbReference type="InterPro" id="IPR012340">
    <property type="entry name" value="NA-bd_OB-fold"/>
</dbReference>
<dbReference type="PRINTS" id="PR00982">
    <property type="entry name" value="TRNASYNTHLYS"/>
</dbReference>
<dbReference type="InterPro" id="IPR034762">
    <property type="entry name" value="Lys-tRNA-ligase_II_bac/euk"/>
</dbReference>
<dbReference type="PIRSF" id="PIRSF039101">
    <property type="entry name" value="LysRS2"/>
    <property type="match status" value="1"/>
</dbReference>
<dbReference type="eggNOG" id="COG1190">
    <property type="taxonomic scope" value="Bacteria"/>
</dbReference>
<evidence type="ECO:0000259" key="15">
    <source>
        <dbReference type="PROSITE" id="PS50862"/>
    </source>
</evidence>
<evidence type="ECO:0000256" key="8">
    <source>
        <dbReference type="ARBA" id="ARBA00022840"/>
    </source>
</evidence>
<comment type="catalytic activity">
    <reaction evidence="12 13 14">
        <text>tRNA(Lys) + L-lysine + ATP = L-lysyl-tRNA(Lys) + AMP + diphosphate</text>
        <dbReference type="Rhea" id="RHEA:20792"/>
        <dbReference type="Rhea" id="RHEA-COMP:9696"/>
        <dbReference type="Rhea" id="RHEA-COMP:9697"/>
        <dbReference type="ChEBI" id="CHEBI:30616"/>
        <dbReference type="ChEBI" id="CHEBI:32551"/>
        <dbReference type="ChEBI" id="CHEBI:33019"/>
        <dbReference type="ChEBI" id="CHEBI:78442"/>
        <dbReference type="ChEBI" id="CHEBI:78529"/>
        <dbReference type="ChEBI" id="CHEBI:456215"/>
        <dbReference type="EC" id="6.1.1.6"/>
    </reaction>
</comment>
<evidence type="ECO:0000256" key="9">
    <source>
        <dbReference type="ARBA" id="ARBA00022842"/>
    </source>
</evidence>
<keyword evidence="17" id="KW-1185">Reference proteome</keyword>
<keyword evidence="7 13" id="KW-0547">Nucleotide-binding</keyword>
<dbReference type="Gene3D" id="2.40.50.140">
    <property type="entry name" value="Nucleic acid-binding proteins"/>
    <property type="match status" value="1"/>
</dbReference>
<evidence type="ECO:0000256" key="13">
    <source>
        <dbReference type="HAMAP-Rule" id="MF_00252"/>
    </source>
</evidence>
<evidence type="ECO:0000256" key="7">
    <source>
        <dbReference type="ARBA" id="ARBA00022741"/>
    </source>
</evidence>
<dbReference type="GO" id="GO:0000049">
    <property type="term" value="F:tRNA binding"/>
    <property type="evidence" value="ECO:0007669"/>
    <property type="project" value="TreeGrafter"/>
</dbReference>
<evidence type="ECO:0000256" key="5">
    <source>
        <dbReference type="ARBA" id="ARBA00022598"/>
    </source>
</evidence>
<dbReference type="EC" id="6.1.1.6" evidence="13"/>
<organism evidence="16 17">
    <name type="scientific">Rhodothermus marinus (strain ATCC 43812 / DSM 4252 / R-10)</name>
    <name type="common">Rhodothermus obamensis</name>
    <dbReference type="NCBI Taxonomy" id="518766"/>
    <lineage>
        <taxon>Bacteria</taxon>
        <taxon>Pseudomonadati</taxon>
        <taxon>Rhodothermota</taxon>
        <taxon>Rhodothermia</taxon>
        <taxon>Rhodothermales</taxon>
        <taxon>Rhodothermaceae</taxon>
        <taxon>Rhodothermus</taxon>
    </lineage>
</organism>
<keyword evidence="9 13" id="KW-0460">Magnesium</keyword>
<dbReference type="Pfam" id="PF00152">
    <property type="entry name" value="tRNA-synt_2"/>
    <property type="match status" value="1"/>
</dbReference>
<keyword evidence="6 13" id="KW-0479">Metal-binding</keyword>
<dbReference type="InterPro" id="IPR018149">
    <property type="entry name" value="Lys-tRNA-synth_II_C"/>
</dbReference>
<dbReference type="Pfam" id="PF01336">
    <property type="entry name" value="tRNA_anti-codon"/>
    <property type="match status" value="1"/>
</dbReference>
<dbReference type="SUPFAM" id="SSF55681">
    <property type="entry name" value="Class II aaRS and biotin synthetases"/>
    <property type="match status" value="1"/>
</dbReference>
<comment type="subunit">
    <text evidence="3 13">Homodimer.</text>
</comment>
<dbReference type="OrthoDB" id="9801152at2"/>
<dbReference type="Gene3D" id="3.30.930.10">
    <property type="entry name" value="Bira Bifunctional Protein, Domain 2"/>
    <property type="match status" value="1"/>
</dbReference>
<dbReference type="AlphaFoldDB" id="D0MDL4"/>
<dbReference type="RefSeq" id="WP_012842819.1">
    <property type="nucleotide sequence ID" value="NC_013501.1"/>
</dbReference>
<dbReference type="PANTHER" id="PTHR42918">
    <property type="entry name" value="LYSYL-TRNA SYNTHETASE"/>
    <property type="match status" value="1"/>
</dbReference>
<accession>D0MDL4</accession>
<name>D0MDL4_RHOM4</name>
<dbReference type="SUPFAM" id="SSF50249">
    <property type="entry name" value="Nucleic acid-binding proteins"/>
    <property type="match status" value="1"/>
</dbReference>
<evidence type="ECO:0000256" key="10">
    <source>
        <dbReference type="ARBA" id="ARBA00022917"/>
    </source>
</evidence>
<dbReference type="CDD" id="cd04322">
    <property type="entry name" value="LysRS_N"/>
    <property type="match status" value="1"/>
</dbReference>
<keyword evidence="5 13" id="KW-0436">Ligase</keyword>
<evidence type="ECO:0000256" key="12">
    <source>
        <dbReference type="ARBA" id="ARBA00048573"/>
    </source>
</evidence>
<keyword evidence="8 13" id="KW-0067">ATP-binding</keyword>
<feature type="binding site" evidence="13">
    <location>
        <position position="423"/>
    </location>
    <ligand>
        <name>Mg(2+)</name>
        <dbReference type="ChEBI" id="CHEBI:18420"/>
        <label>2</label>
    </ligand>
</feature>
<comment type="similarity">
    <text evidence="2 13">Belongs to the class-II aminoacyl-tRNA synthetase family.</text>
</comment>
<dbReference type="EMBL" id="CP001807">
    <property type="protein sequence ID" value="ACY47207.1"/>
    <property type="molecule type" value="Genomic_DNA"/>
</dbReference>
<keyword evidence="4 13" id="KW-0963">Cytoplasm</keyword>
<sequence>MKRVLTEQELERRRARQQLEAMGINPYPYRWEVTAHAAEILQNFDDERHQPREDGPAPEPYEVSIAGRIMTRRIMGKAAFFDLQDETGRIQVYVRRQDLPEGFYDQVFKKLLDIGDIVGVEGFVFRTRMGEITVHARRLELLAKALRPLPVVKEQDGKVYNEVTDKEFRYRQRYADLIINPEVREVFRKRARMITTIRRFLDERGYLEVETPILQPMYGGASARPFITYHNALDMQLYLRIADELYLKRLIVGGYEGVYEIGKDFRNEGLSRFHNPEFTMLELYVAYKDYYWMMDFVEELLEHVATEVTGSPEVQWGEHTISFRRPWPRIPMFEAIKERTGYDLYGKSRDELAEIARKLGLEIDDTMGSGKIIDEIFGEFVEPHLIQPTFIIDYPIELSPLAKRHREKPGLVERFEVIVGGKELCNAFSELNDPDDQRARFEEQARLRAAGDEEAMQIDEDFLRALEYGMPPTAGLGIGIDRLAMILTNQPSIRDVILFPLLRPEQPAVPAGSDGAEKEASES</sequence>
<keyword evidence="10 13" id="KW-0648">Protein biosynthesis</keyword>
<dbReference type="CDD" id="cd00775">
    <property type="entry name" value="LysRS_core"/>
    <property type="match status" value="1"/>
</dbReference>
<dbReference type="FunFam" id="2.40.50.140:FF:000024">
    <property type="entry name" value="Lysine--tRNA ligase"/>
    <property type="match status" value="1"/>
</dbReference>
<evidence type="ECO:0000256" key="11">
    <source>
        <dbReference type="ARBA" id="ARBA00023146"/>
    </source>
</evidence>
<dbReference type="Proteomes" id="UP000002221">
    <property type="component" value="Chromosome"/>
</dbReference>
<dbReference type="PANTHER" id="PTHR42918:SF15">
    <property type="entry name" value="LYSINE--TRNA LIGASE, CHLOROPLASTIC_MITOCHONDRIAL"/>
    <property type="match status" value="1"/>
</dbReference>
<feature type="binding site" evidence="13">
    <location>
        <position position="416"/>
    </location>
    <ligand>
        <name>Mg(2+)</name>
        <dbReference type="ChEBI" id="CHEBI:18420"/>
        <label>1</label>
    </ligand>
</feature>
<dbReference type="InterPro" id="IPR045864">
    <property type="entry name" value="aa-tRNA-synth_II/BPL/LPL"/>
</dbReference>
<dbReference type="GO" id="GO:0006430">
    <property type="term" value="P:lysyl-tRNA aminoacylation"/>
    <property type="evidence" value="ECO:0007669"/>
    <property type="project" value="UniProtKB-UniRule"/>
</dbReference>
<dbReference type="InterPro" id="IPR004365">
    <property type="entry name" value="NA-bd_OB_tRNA"/>
</dbReference>
<dbReference type="GO" id="GO:0000287">
    <property type="term" value="F:magnesium ion binding"/>
    <property type="evidence" value="ECO:0007669"/>
    <property type="project" value="UniProtKB-UniRule"/>
</dbReference>
<gene>
    <name evidence="13" type="primary">lysS</name>
    <name evidence="16" type="ordered locus">Rmar_0302</name>
</gene>
<evidence type="ECO:0000256" key="1">
    <source>
        <dbReference type="ARBA" id="ARBA00004496"/>
    </source>
</evidence>
<dbReference type="InterPro" id="IPR002313">
    <property type="entry name" value="Lys-tRNA-ligase_II"/>
</dbReference>
<dbReference type="HOGENOM" id="CLU_008255_6_0_10"/>
<evidence type="ECO:0000256" key="3">
    <source>
        <dbReference type="ARBA" id="ARBA00011738"/>
    </source>
</evidence>
<dbReference type="NCBIfam" id="NF001756">
    <property type="entry name" value="PRK00484.1"/>
    <property type="match status" value="1"/>
</dbReference>
<evidence type="ECO:0000256" key="4">
    <source>
        <dbReference type="ARBA" id="ARBA00022490"/>
    </source>
</evidence>
<comment type="cofactor">
    <cofactor evidence="13 14">
        <name>Mg(2+)</name>
        <dbReference type="ChEBI" id="CHEBI:18420"/>
    </cofactor>
    <text evidence="13 14">Binds 3 Mg(2+) ions per subunit.</text>
</comment>
<dbReference type="GO" id="GO:0005524">
    <property type="term" value="F:ATP binding"/>
    <property type="evidence" value="ECO:0007669"/>
    <property type="project" value="UniProtKB-UniRule"/>
</dbReference>
<dbReference type="GO" id="GO:0004824">
    <property type="term" value="F:lysine-tRNA ligase activity"/>
    <property type="evidence" value="ECO:0007669"/>
    <property type="project" value="UniProtKB-UniRule"/>
</dbReference>
<feature type="binding site" evidence="13">
    <location>
        <position position="423"/>
    </location>
    <ligand>
        <name>Mg(2+)</name>
        <dbReference type="ChEBI" id="CHEBI:18420"/>
        <label>1</label>
    </ligand>
</feature>
<evidence type="ECO:0000313" key="17">
    <source>
        <dbReference type="Proteomes" id="UP000002221"/>
    </source>
</evidence>
<dbReference type="HAMAP" id="MF_00252">
    <property type="entry name" value="Lys_tRNA_synth_class2"/>
    <property type="match status" value="1"/>
</dbReference>
<dbReference type="GO" id="GO:0005829">
    <property type="term" value="C:cytosol"/>
    <property type="evidence" value="ECO:0007669"/>
    <property type="project" value="TreeGrafter"/>
</dbReference>
<reference evidence="16 17" key="1">
    <citation type="journal article" date="2009" name="Stand. Genomic Sci.">
        <title>Complete genome sequence of Rhodothermus marinus type strain (R-10).</title>
        <authorList>
            <person name="Nolan M."/>
            <person name="Tindall B.J."/>
            <person name="Pomrenke H."/>
            <person name="Lapidus A."/>
            <person name="Copeland A."/>
            <person name="Glavina Del Rio T."/>
            <person name="Lucas S."/>
            <person name="Chen F."/>
            <person name="Tice H."/>
            <person name="Cheng J.F."/>
            <person name="Saunders E."/>
            <person name="Han C."/>
            <person name="Bruce D."/>
            <person name="Goodwin L."/>
            <person name="Chain P."/>
            <person name="Pitluck S."/>
            <person name="Ovchinikova G."/>
            <person name="Pati A."/>
            <person name="Ivanova N."/>
            <person name="Mavromatis K."/>
            <person name="Chen A."/>
            <person name="Palaniappan K."/>
            <person name="Land M."/>
            <person name="Hauser L."/>
            <person name="Chang Y.J."/>
            <person name="Jeffries C.D."/>
            <person name="Brettin T."/>
            <person name="Goker M."/>
            <person name="Bristow J."/>
            <person name="Eisen J.A."/>
            <person name="Markowitz V."/>
            <person name="Hugenholtz P."/>
            <person name="Kyrpides N.C."/>
            <person name="Klenk H.P."/>
            <person name="Detter J.C."/>
        </authorList>
    </citation>
    <scope>NUCLEOTIDE SEQUENCE [LARGE SCALE GENOMIC DNA]</scope>
    <source>
        <strain evidence="17">ATCC 43812 / DSM 4252 / R-10</strain>
    </source>
</reference>
<evidence type="ECO:0000256" key="6">
    <source>
        <dbReference type="ARBA" id="ARBA00022723"/>
    </source>
</evidence>
<proteinExistence type="inferred from homology"/>
<protein>
    <recommendedName>
        <fullName evidence="13">Lysine--tRNA ligase</fullName>
        <ecNumber evidence="13">6.1.1.6</ecNumber>
    </recommendedName>
    <alternativeName>
        <fullName evidence="13">Lysyl-tRNA synthetase</fullName>
        <shortName evidence="13">LysRS</shortName>
    </alternativeName>
</protein>
<feature type="domain" description="Aminoacyl-transfer RNA synthetases class-II family profile" evidence="15">
    <location>
        <begin position="187"/>
        <end position="504"/>
    </location>
</feature>
<dbReference type="InterPro" id="IPR044136">
    <property type="entry name" value="Lys-tRNA-ligase_II_N"/>
</dbReference>
<dbReference type="NCBIfam" id="TIGR00499">
    <property type="entry name" value="lysS_bact"/>
    <property type="match status" value="1"/>
</dbReference>
<dbReference type="PROSITE" id="PS50862">
    <property type="entry name" value="AA_TRNA_LIGASE_II"/>
    <property type="match status" value="1"/>
</dbReference>
<dbReference type="InterPro" id="IPR006195">
    <property type="entry name" value="aa-tRNA-synth_II"/>
</dbReference>
<evidence type="ECO:0000256" key="2">
    <source>
        <dbReference type="ARBA" id="ARBA00008226"/>
    </source>
</evidence>
<evidence type="ECO:0000256" key="14">
    <source>
        <dbReference type="RuleBase" id="RU000336"/>
    </source>
</evidence>